<dbReference type="InterPro" id="IPR000782">
    <property type="entry name" value="FAS1_domain"/>
</dbReference>
<dbReference type="RefSeq" id="WP_093301963.1">
    <property type="nucleotide sequence ID" value="NZ_FOOH01000001.1"/>
</dbReference>
<organism evidence="4 5">
    <name type="scientific">Salegentibacter agarivorans</name>
    <dbReference type="NCBI Taxonomy" id="345907"/>
    <lineage>
        <taxon>Bacteria</taxon>
        <taxon>Pseudomonadati</taxon>
        <taxon>Bacteroidota</taxon>
        <taxon>Flavobacteriia</taxon>
        <taxon>Flavobacteriales</taxon>
        <taxon>Flavobacteriaceae</taxon>
        <taxon>Salegentibacter</taxon>
    </lineage>
</organism>
<protein>
    <submittedName>
        <fullName evidence="4">Uncaracterized surface protein containing fasciclin (FAS1) repeats</fullName>
    </submittedName>
</protein>
<feature type="domain" description="FAS1" evidence="3">
    <location>
        <begin position="55"/>
        <end position="200"/>
    </location>
</feature>
<feature type="coiled-coil region" evidence="1">
    <location>
        <begin position="21"/>
        <end position="50"/>
    </location>
</feature>
<keyword evidence="2" id="KW-0732">Signal</keyword>
<accession>A0A1I2JVG7</accession>
<evidence type="ECO:0000256" key="1">
    <source>
        <dbReference type="SAM" id="Coils"/>
    </source>
</evidence>
<dbReference type="SUPFAM" id="SSF82153">
    <property type="entry name" value="FAS1 domain"/>
    <property type="match status" value="1"/>
</dbReference>
<dbReference type="PROSITE" id="PS50213">
    <property type="entry name" value="FAS1"/>
    <property type="match status" value="1"/>
</dbReference>
<feature type="chain" id="PRO_5011744503" evidence="2">
    <location>
        <begin position="22"/>
        <end position="206"/>
    </location>
</feature>
<keyword evidence="5" id="KW-1185">Reference proteome</keyword>
<dbReference type="FunFam" id="2.30.180.10:FF:000014">
    <property type="entry name" value="Stabilin 1"/>
    <property type="match status" value="1"/>
</dbReference>
<evidence type="ECO:0000256" key="2">
    <source>
        <dbReference type="SAM" id="SignalP"/>
    </source>
</evidence>
<dbReference type="InterPro" id="IPR036378">
    <property type="entry name" value="FAS1_dom_sf"/>
</dbReference>
<dbReference type="PANTHER" id="PTHR10900">
    <property type="entry name" value="PERIOSTIN-RELATED"/>
    <property type="match status" value="1"/>
</dbReference>
<dbReference type="Pfam" id="PF02469">
    <property type="entry name" value="Fasciclin"/>
    <property type="match status" value="1"/>
</dbReference>
<gene>
    <name evidence="4" type="ORF">SAMN04488033_10167</name>
</gene>
<proteinExistence type="predicted"/>
<dbReference type="InterPro" id="IPR050904">
    <property type="entry name" value="Adhesion/Biosynth-related"/>
</dbReference>
<keyword evidence="1" id="KW-0175">Coiled coil</keyword>
<dbReference type="AlphaFoldDB" id="A0A1I2JVG7"/>
<dbReference type="EMBL" id="FOOH01000001">
    <property type="protein sequence ID" value="SFF58093.1"/>
    <property type="molecule type" value="Genomic_DNA"/>
</dbReference>
<dbReference type="SMART" id="SM00554">
    <property type="entry name" value="FAS1"/>
    <property type="match status" value="1"/>
</dbReference>
<dbReference type="Gene3D" id="2.30.180.10">
    <property type="entry name" value="FAS1 domain"/>
    <property type="match status" value="1"/>
</dbReference>
<name>A0A1I2JVG7_9FLAO</name>
<dbReference type="Proteomes" id="UP000199116">
    <property type="component" value="Unassembled WGS sequence"/>
</dbReference>
<evidence type="ECO:0000313" key="5">
    <source>
        <dbReference type="Proteomes" id="UP000199116"/>
    </source>
</evidence>
<evidence type="ECO:0000313" key="4">
    <source>
        <dbReference type="EMBL" id="SFF58093.1"/>
    </source>
</evidence>
<sequence>MKTKILIILLAVFAFSFTSCEDTKKKEEEKAKMEQQEAERQAEMAAEEERMEMESNSIAAKAMETDSLSTLVSALQNADLADTFTEDEGPYTVFAPTNSAFEKVDEATMDELMKSENQDQLATVLKYHVIDDEITASDLSQMIEDGEGEASISTLDGAELKVMREGDNIVLQDENGNKATIIATDIEASNGMVHLIDGVVMKKKES</sequence>
<reference evidence="5" key="1">
    <citation type="submission" date="2016-10" db="EMBL/GenBank/DDBJ databases">
        <authorList>
            <person name="Varghese N."/>
            <person name="Submissions S."/>
        </authorList>
    </citation>
    <scope>NUCLEOTIDE SEQUENCE [LARGE SCALE GENOMIC DNA]</scope>
    <source>
        <strain evidence="5">DSM 23515</strain>
    </source>
</reference>
<evidence type="ECO:0000259" key="3">
    <source>
        <dbReference type="PROSITE" id="PS50213"/>
    </source>
</evidence>
<feature type="signal peptide" evidence="2">
    <location>
        <begin position="1"/>
        <end position="21"/>
    </location>
</feature>
<dbReference type="PROSITE" id="PS51257">
    <property type="entry name" value="PROKAR_LIPOPROTEIN"/>
    <property type="match status" value="1"/>
</dbReference>
<dbReference type="PANTHER" id="PTHR10900:SF77">
    <property type="entry name" value="FI19380P1"/>
    <property type="match status" value="1"/>
</dbReference>